<sequence length="1443" mass="162889">MSQFLHPRFFYSDSEKLRLICCFCFLFCSVAIVRVLIEICWWRVRVFEFGWARERICFMAIEKNSFKVSRLDSECSPRSRESMSSDEEVIWRRNSAVESDDDDEFDDADSGAGSDDFDLLELGETGAEFCQIGNQTCSIPLELYDLVGLEDVLSVDVWNDCLSEEERFELSKYLPDMDQETFVRTLKEVFTGCNLHFGSPIKKLFDMLKGGLCEPRVALYREGMSSFQKRRHYHLLRKHQNNMVSNLCQIRDAWLNCRGYSIEERLRVLNIMRSQKSLMYEKEDLEVDSSDEESGEGVWSRKNKDRKTSQKMGRYPFHGVGSGSDIHPRVRSAAIEQDKFGKQNPKGILKLAGSKPPSVKDPTGRVSSAYHALDVSPGLNGSTSALSHQNKSVGYDSGSMLRMRDHLWNGDNNEEMSYGQTVYQDRNLLRGNMMDKSSFRKMGKRQDLLRGDEMDTDNMMGLSLSSRTDLHGYTRNANQNSDLKSFSAKPSSKRGLYEYSRNAKYPENIQQFVGTEAKSRFRSSQLPLKGSMVDSGDYDELFCSNETPGQEFGMDSSFKYDEWYRKGKKWKAGRESPDLSYTPFRSSSPQVNDRLLSSDFRAKSLQEKIRGASIQNGGKETMSLRGNQMLLRSEETESDSSEQLGDEEDDTTLLQSKYAYMVGTAAGSHSKLLKSHLDPKKAKFVTDLKPHMIPQSKKKGGFTLRGQMHGVDNYRSKAKQKVETRNGGPFHKQAGKFIEEGYPLGSDMLDDADDDWRQEYKTGKNGRIRGDPVGRLDMPSSNAYTAERKKKGRTDLDHSIVRSKYLHDYVGDEDDSFERRMVVDNNEVGQSRHGRKGQKYATAYNSDQIERSEAPLLGCNSASKKRKMKDDVDIGGRDEDGNLLSNNLTDDLIYLKRKSKKKIEAERVSSEMDNSDLRLTDLGTADRELEIKPPKKTFTLITPTVHTGFSFSIVHLLSAVRMAMISPHAEDSLEVGKPREELNKAQEGTANGDLSNSKMDVNGESADHLNMLSLTVQDIVSRVRSNPGDPCILETQEPLQDLVRGVLKIFSSKTAPLGAKGWKVLAVYEKSTKSWAWTGPVIHNSPDHDAIEEVTSPEAWGLPHKMLVKLVDSFANWLKCGQETLQQIGSLPAPPLALMQVNLDEKERFRDLRAQKSLNTISPSSEEVRAYFRKEEVLRYSIPDRAFSYTAADGKKSIVAPLKRGGGKPTSKARDHFMLKRDRPPHVTILCLVRDAAARLPGSIGTRADVCTLIRDSQYIVEDVSDTQINQVVSGALDRLHYERDPCVQFDGERKLWVYLHREREEEDFEDDGTSSTKKWKRQKKDAADQSDQGTVTVACQGTGEQSGYDLCSDLNVDPPPCTDDDKGMELLSTDARLNVEAHVDVNRASEEGNVCDGNSMAWESLGLNHTRELCQENSTNEDFDDESFGRERPVGLLSASLL</sequence>
<reference evidence="6" key="1">
    <citation type="submission" date="2023-10" db="EMBL/GenBank/DDBJ databases">
        <authorList>
            <person name="Domelevo Entfellner J.-B."/>
        </authorList>
    </citation>
    <scope>NUCLEOTIDE SEQUENCE</scope>
</reference>
<dbReference type="InterPro" id="IPR044867">
    <property type="entry name" value="DEUBAD_dom"/>
</dbReference>
<organism evidence="6 7">
    <name type="scientific">Sphenostylis stenocarpa</name>
    <dbReference type="NCBI Taxonomy" id="92480"/>
    <lineage>
        <taxon>Eukaryota</taxon>
        <taxon>Viridiplantae</taxon>
        <taxon>Streptophyta</taxon>
        <taxon>Embryophyta</taxon>
        <taxon>Tracheophyta</taxon>
        <taxon>Spermatophyta</taxon>
        <taxon>Magnoliopsida</taxon>
        <taxon>eudicotyledons</taxon>
        <taxon>Gunneridae</taxon>
        <taxon>Pentapetalae</taxon>
        <taxon>rosids</taxon>
        <taxon>fabids</taxon>
        <taxon>Fabales</taxon>
        <taxon>Fabaceae</taxon>
        <taxon>Papilionoideae</taxon>
        <taxon>50 kb inversion clade</taxon>
        <taxon>NPAAA clade</taxon>
        <taxon>indigoferoid/millettioid clade</taxon>
        <taxon>Phaseoleae</taxon>
        <taxon>Sphenostylis</taxon>
    </lineage>
</organism>
<feature type="domain" description="DEUBAD" evidence="5">
    <location>
        <begin position="140"/>
        <end position="253"/>
    </location>
</feature>
<dbReference type="CDD" id="cd21865">
    <property type="entry name" value="DEUBAD_NFRKB"/>
    <property type="match status" value="1"/>
</dbReference>
<feature type="compositionally biased region" description="Basic and acidic residues" evidence="3">
    <location>
        <begin position="762"/>
        <end position="774"/>
    </location>
</feature>
<feature type="region of interest" description="Disordered" evidence="3">
    <location>
        <begin position="1307"/>
        <end position="1335"/>
    </location>
</feature>
<dbReference type="PANTHER" id="PTHR13052">
    <property type="entry name" value="NFRKB-RELATED"/>
    <property type="match status" value="1"/>
</dbReference>
<keyword evidence="2" id="KW-0539">Nucleus</keyword>
<feature type="compositionally biased region" description="Acidic residues" evidence="3">
    <location>
        <begin position="285"/>
        <end position="295"/>
    </location>
</feature>
<protein>
    <recommendedName>
        <fullName evidence="5">DEUBAD domain-containing protein</fullName>
    </recommendedName>
</protein>
<evidence type="ECO:0000256" key="4">
    <source>
        <dbReference type="SAM" id="Phobius"/>
    </source>
</evidence>
<evidence type="ECO:0000259" key="5">
    <source>
        <dbReference type="PROSITE" id="PS51916"/>
    </source>
</evidence>
<gene>
    <name evidence="6" type="ORF">AYBTSS11_LOCUS16451</name>
</gene>
<dbReference type="Gramene" id="rna-AYBTSS11_LOCUS16451">
    <property type="protein sequence ID" value="CAJ1956048.1"/>
    <property type="gene ID" value="gene-AYBTSS11_LOCUS16451"/>
</dbReference>
<dbReference type="EMBL" id="OY731402">
    <property type="protein sequence ID" value="CAJ1956048.1"/>
    <property type="molecule type" value="Genomic_DNA"/>
</dbReference>
<dbReference type="PANTHER" id="PTHR13052:SF0">
    <property type="entry name" value="DNA-BINDING PROTEIN-LIKE"/>
    <property type="match status" value="1"/>
</dbReference>
<dbReference type="GO" id="GO:0031011">
    <property type="term" value="C:Ino80 complex"/>
    <property type="evidence" value="ECO:0007669"/>
    <property type="project" value="InterPro"/>
</dbReference>
<dbReference type="InterPro" id="IPR024867">
    <property type="entry name" value="NFRKB"/>
</dbReference>
<feature type="region of interest" description="Disordered" evidence="3">
    <location>
        <begin position="434"/>
        <end position="463"/>
    </location>
</feature>
<dbReference type="Pfam" id="PF25793">
    <property type="entry name" value="WHD_2nd_NFRKB"/>
    <property type="match status" value="1"/>
</dbReference>
<name>A0AA86SEV6_9FABA</name>
<feature type="compositionally biased region" description="Basic and acidic residues" evidence="3">
    <location>
        <begin position="444"/>
        <end position="453"/>
    </location>
</feature>
<keyword evidence="4" id="KW-1133">Transmembrane helix</keyword>
<keyword evidence="4" id="KW-0812">Transmembrane</keyword>
<evidence type="ECO:0000313" key="6">
    <source>
        <dbReference type="EMBL" id="CAJ1956048.1"/>
    </source>
</evidence>
<evidence type="ECO:0000313" key="7">
    <source>
        <dbReference type="Proteomes" id="UP001189624"/>
    </source>
</evidence>
<dbReference type="PROSITE" id="PS51916">
    <property type="entry name" value="DEUBAD"/>
    <property type="match status" value="1"/>
</dbReference>
<feature type="region of interest" description="Disordered" evidence="3">
    <location>
        <begin position="285"/>
        <end position="323"/>
    </location>
</feature>
<keyword evidence="7" id="KW-1185">Reference proteome</keyword>
<accession>A0AA86SEV6</accession>
<comment type="subcellular location">
    <subcellularLocation>
        <location evidence="1">Nucleus</location>
    </subcellularLocation>
</comment>
<evidence type="ECO:0000256" key="2">
    <source>
        <dbReference type="ARBA" id="ARBA00023242"/>
    </source>
</evidence>
<dbReference type="Proteomes" id="UP001189624">
    <property type="component" value="Chromosome 5"/>
</dbReference>
<evidence type="ECO:0000256" key="1">
    <source>
        <dbReference type="ARBA" id="ARBA00004123"/>
    </source>
</evidence>
<evidence type="ECO:0000256" key="3">
    <source>
        <dbReference type="SAM" id="MobiDB-lite"/>
    </source>
</evidence>
<proteinExistence type="predicted"/>
<feature type="transmembrane region" description="Helical" evidence="4">
    <location>
        <begin position="17"/>
        <end position="37"/>
    </location>
</feature>
<feature type="region of interest" description="Disordered" evidence="3">
    <location>
        <begin position="762"/>
        <end position="795"/>
    </location>
</feature>
<dbReference type="InterPro" id="IPR057748">
    <property type="entry name" value="NFRKB_WH_2"/>
</dbReference>
<keyword evidence="4" id="KW-0472">Membrane</keyword>